<dbReference type="EMBL" id="RCHS01002773">
    <property type="protein sequence ID" value="RMX45820.1"/>
    <property type="molecule type" value="Genomic_DNA"/>
</dbReference>
<evidence type="ECO:0000313" key="2">
    <source>
        <dbReference type="EMBL" id="RMX45820.1"/>
    </source>
</evidence>
<protein>
    <recommendedName>
        <fullName evidence="4">Ethylmalonyl-CoA decarboxylase</fullName>
    </recommendedName>
</protein>
<name>A0A3M6TWR1_POCDA</name>
<dbReference type="InterPro" id="IPR001753">
    <property type="entry name" value="Enoyl-CoA_hydra/iso"/>
</dbReference>
<evidence type="ECO:0000256" key="1">
    <source>
        <dbReference type="ARBA" id="ARBA00023239"/>
    </source>
</evidence>
<keyword evidence="3" id="KW-1185">Reference proteome</keyword>
<organism evidence="2 3">
    <name type="scientific">Pocillopora damicornis</name>
    <name type="common">Cauliflower coral</name>
    <name type="synonym">Millepora damicornis</name>
    <dbReference type="NCBI Taxonomy" id="46731"/>
    <lineage>
        <taxon>Eukaryota</taxon>
        <taxon>Metazoa</taxon>
        <taxon>Cnidaria</taxon>
        <taxon>Anthozoa</taxon>
        <taxon>Hexacorallia</taxon>
        <taxon>Scleractinia</taxon>
        <taxon>Astrocoeniina</taxon>
        <taxon>Pocilloporidae</taxon>
        <taxon>Pocillopora</taxon>
    </lineage>
</organism>
<dbReference type="FunFam" id="3.90.226.10:FF:000109">
    <property type="entry name" value="Enoyl-CoA hydratase, putative"/>
    <property type="match status" value="1"/>
</dbReference>
<gene>
    <name evidence="2" type="ORF">pdam_00015609</name>
</gene>
<sequence length="299" mass="32686">MYFHFPRIRVARNNFIRLLCSAPRIGDNFFDETEVREKFRVLGTGDVTLSKLTGNNKGVAVISLTNPTRKNALTGYMMVRLAEVVDELEQWQHGKAVVLHGSEGSFCSGADLSVIKAINTPEEGQLMCAFMQRTLSRLGRLPLVSVAAIGGRAFGGGAELSLACDFRLMSQDAEIRFVQVKMGLSPGWGGGARLVRLLGKQKALQLLGRGEKVTLPHALQLGLVDGELPNTKDVVTGSCNWLSEFLAADTSVLRAIKNVVSIGDNSRLKDELDIERSIFSTLFGAEANRKALENSRKHK</sequence>
<proteinExistence type="predicted"/>
<reference evidence="2 3" key="1">
    <citation type="journal article" date="2018" name="Sci. Rep.">
        <title>Comparative analysis of the Pocillopora damicornis genome highlights role of immune system in coral evolution.</title>
        <authorList>
            <person name="Cunning R."/>
            <person name="Bay R.A."/>
            <person name="Gillette P."/>
            <person name="Baker A.C."/>
            <person name="Traylor-Knowles N."/>
        </authorList>
    </citation>
    <scope>NUCLEOTIDE SEQUENCE [LARGE SCALE GENOMIC DNA]</scope>
    <source>
        <strain evidence="2">RSMAS</strain>
        <tissue evidence="2">Whole animal</tissue>
    </source>
</reference>
<dbReference type="Pfam" id="PF00378">
    <property type="entry name" value="ECH_1"/>
    <property type="match status" value="1"/>
</dbReference>
<dbReference type="OrthoDB" id="448450at2759"/>
<dbReference type="Gene3D" id="3.90.226.10">
    <property type="entry name" value="2-enoyl-CoA Hydratase, Chain A, domain 1"/>
    <property type="match status" value="1"/>
</dbReference>
<comment type="caution">
    <text evidence="2">The sequence shown here is derived from an EMBL/GenBank/DDBJ whole genome shotgun (WGS) entry which is preliminary data.</text>
</comment>
<dbReference type="Proteomes" id="UP000275408">
    <property type="component" value="Unassembled WGS sequence"/>
</dbReference>
<evidence type="ECO:0008006" key="4">
    <source>
        <dbReference type="Google" id="ProtNLM"/>
    </source>
</evidence>
<keyword evidence="1" id="KW-0456">Lyase</keyword>
<accession>A0A3M6TWR1</accession>
<dbReference type="PANTHER" id="PTHR11941">
    <property type="entry name" value="ENOYL-COA HYDRATASE-RELATED"/>
    <property type="match status" value="1"/>
</dbReference>
<dbReference type="InterPro" id="IPR029045">
    <property type="entry name" value="ClpP/crotonase-like_dom_sf"/>
</dbReference>
<dbReference type="OMA" id="FTICRPE"/>
<evidence type="ECO:0000313" key="3">
    <source>
        <dbReference type="Proteomes" id="UP000275408"/>
    </source>
</evidence>
<dbReference type="SUPFAM" id="SSF52096">
    <property type="entry name" value="ClpP/crotonase"/>
    <property type="match status" value="1"/>
</dbReference>
<dbReference type="AlphaFoldDB" id="A0A3M6TWR1"/>
<dbReference type="GO" id="GO:0005829">
    <property type="term" value="C:cytosol"/>
    <property type="evidence" value="ECO:0007669"/>
    <property type="project" value="TreeGrafter"/>
</dbReference>
<dbReference type="CDD" id="cd06558">
    <property type="entry name" value="crotonase-like"/>
    <property type="match status" value="1"/>
</dbReference>
<dbReference type="PANTHER" id="PTHR11941:SF27">
    <property type="entry name" value="ETHYLMALONYL-COA DECARBOXYLASE"/>
    <property type="match status" value="1"/>
</dbReference>
<dbReference type="GO" id="GO:0006635">
    <property type="term" value="P:fatty acid beta-oxidation"/>
    <property type="evidence" value="ECO:0007669"/>
    <property type="project" value="TreeGrafter"/>
</dbReference>
<dbReference type="STRING" id="46731.A0A3M6TWR1"/>
<dbReference type="GO" id="GO:0016829">
    <property type="term" value="F:lyase activity"/>
    <property type="evidence" value="ECO:0007669"/>
    <property type="project" value="UniProtKB-KW"/>
</dbReference>